<evidence type="ECO:0008006" key="3">
    <source>
        <dbReference type="Google" id="ProtNLM"/>
    </source>
</evidence>
<proteinExistence type="predicted"/>
<gene>
    <name evidence="1" type="ORF">PMAYCL1PPCAC_09091</name>
</gene>
<sequence length="75" mass="8285">MVLTTGMTAADPIYQTLFQPTYVVTNDLAAYTAPVVLIACNLRVRALLLDTAQKPFTWVGCFRHSNEIQPSTIVL</sequence>
<name>A0AAN4ZDQ8_9BILA</name>
<comment type="caution">
    <text evidence="1">The sequence shown here is derived from an EMBL/GenBank/DDBJ whole genome shotgun (WGS) entry which is preliminary data.</text>
</comment>
<dbReference type="EMBL" id="BTRK01000002">
    <property type="protein sequence ID" value="GMR38896.1"/>
    <property type="molecule type" value="Genomic_DNA"/>
</dbReference>
<keyword evidence="2" id="KW-1185">Reference proteome</keyword>
<evidence type="ECO:0000313" key="2">
    <source>
        <dbReference type="Proteomes" id="UP001328107"/>
    </source>
</evidence>
<dbReference type="AlphaFoldDB" id="A0AAN4ZDQ8"/>
<accession>A0AAN4ZDQ8</accession>
<evidence type="ECO:0000313" key="1">
    <source>
        <dbReference type="EMBL" id="GMR38896.1"/>
    </source>
</evidence>
<reference evidence="2" key="1">
    <citation type="submission" date="2022-10" db="EMBL/GenBank/DDBJ databases">
        <title>Genome assembly of Pristionchus species.</title>
        <authorList>
            <person name="Yoshida K."/>
            <person name="Sommer R.J."/>
        </authorList>
    </citation>
    <scope>NUCLEOTIDE SEQUENCE [LARGE SCALE GENOMIC DNA]</scope>
    <source>
        <strain evidence="2">RS5460</strain>
    </source>
</reference>
<organism evidence="1 2">
    <name type="scientific">Pristionchus mayeri</name>
    <dbReference type="NCBI Taxonomy" id="1317129"/>
    <lineage>
        <taxon>Eukaryota</taxon>
        <taxon>Metazoa</taxon>
        <taxon>Ecdysozoa</taxon>
        <taxon>Nematoda</taxon>
        <taxon>Chromadorea</taxon>
        <taxon>Rhabditida</taxon>
        <taxon>Rhabditina</taxon>
        <taxon>Diplogasteromorpha</taxon>
        <taxon>Diplogasteroidea</taxon>
        <taxon>Neodiplogasteridae</taxon>
        <taxon>Pristionchus</taxon>
    </lineage>
</organism>
<dbReference type="Proteomes" id="UP001328107">
    <property type="component" value="Unassembled WGS sequence"/>
</dbReference>
<protein>
    <recommendedName>
        <fullName evidence="3">G protein-coupled receptor</fullName>
    </recommendedName>
</protein>